<name>A0ABT8VFB7_9BACL</name>
<feature type="region of interest" description="Disordered" evidence="1">
    <location>
        <begin position="137"/>
        <end position="216"/>
    </location>
</feature>
<dbReference type="EMBL" id="JAUMKJ010000029">
    <property type="protein sequence ID" value="MDO3679676.1"/>
    <property type="molecule type" value="Genomic_DNA"/>
</dbReference>
<keyword evidence="3" id="KW-1185">Reference proteome</keyword>
<protein>
    <submittedName>
        <fullName evidence="2">Uncharacterized protein</fullName>
    </submittedName>
</protein>
<gene>
    <name evidence="2" type="ORF">Q3C12_21935</name>
</gene>
<reference evidence="2" key="1">
    <citation type="submission" date="2023-07" db="EMBL/GenBank/DDBJ databases">
        <authorList>
            <person name="Aktuganov G."/>
            <person name="Boyko T."/>
            <person name="Delegan Y."/>
            <person name="Galimzianova N."/>
            <person name="Gilvanova E."/>
            <person name="Korobov V."/>
            <person name="Kuzmina L."/>
            <person name="Melentiev A."/>
            <person name="Milman P."/>
            <person name="Ryabova A."/>
            <person name="Stupak E."/>
            <person name="Yasakov T."/>
            <person name="Zharikova N."/>
            <person name="Zhurenko E."/>
        </authorList>
    </citation>
    <scope>NUCLEOTIDE SEQUENCE</scope>
    <source>
        <strain evidence="2">IB-739</strain>
    </source>
</reference>
<evidence type="ECO:0000313" key="3">
    <source>
        <dbReference type="Proteomes" id="UP001168883"/>
    </source>
</evidence>
<organism evidence="2 3">
    <name type="scientific">Paenibacillus ehimensis</name>
    <dbReference type="NCBI Taxonomy" id="79264"/>
    <lineage>
        <taxon>Bacteria</taxon>
        <taxon>Bacillati</taxon>
        <taxon>Bacillota</taxon>
        <taxon>Bacilli</taxon>
        <taxon>Bacillales</taxon>
        <taxon>Paenibacillaceae</taxon>
        <taxon>Paenibacillus</taxon>
    </lineage>
</organism>
<dbReference type="RefSeq" id="WP_302879853.1">
    <property type="nucleotide sequence ID" value="NZ_JAUMKJ010000029.1"/>
</dbReference>
<evidence type="ECO:0000313" key="2">
    <source>
        <dbReference type="EMBL" id="MDO3679676.1"/>
    </source>
</evidence>
<accession>A0ABT8VFB7</accession>
<feature type="compositionally biased region" description="Basic and acidic residues" evidence="1">
    <location>
        <begin position="186"/>
        <end position="204"/>
    </location>
</feature>
<proteinExistence type="predicted"/>
<evidence type="ECO:0000256" key="1">
    <source>
        <dbReference type="SAM" id="MobiDB-lite"/>
    </source>
</evidence>
<sequence>MKPITLSIDFTEMKKNSKHQVMKFTFKGEDKEGKGELLYRMSGSIVVMALEGCGIGSFNGDFFEHKKTHQGFVSQFRIRGDVNDLAAGKIYSMSGRTVQLSLQPAQMSIDEFYEGDHNIEDGEDDEDQMTIDEAGEVEEQAGEQVPKEQQETPQEAAEGHEQPQEEAKPEEAPSTGKGRSRRLTKKEKEEQAKAEAEAATKAAEEQPPVNDDDLPF</sequence>
<feature type="compositionally biased region" description="Basic and acidic residues" evidence="1">
    <location>
        <begin position="157"/>
        <end position="171"/>
    </location>
</feature>
<comment type="caution">
    <text evidence="2">The sequence shown here is derived from an EMBL/GenBank/DDBJ whole genome shotgun (WGS) entry which is preliminary data.</text>
</comment>
<dbReference type="Proteomes" id="UP001168883">
    <property type="component" value="Unassembled WGS sequence"/>
</dbReference>